<dbReference type="OrthoDB" id="5245302at2759"/>
<reference evidence="1" key="1">
    <citation type="journal article" date="2020" name="Stud. Mycol.">
        <title>101 Dothideomycetes genomes: a test case for predicting lifestyles and emergence of pathogens.</title>
        <authorList>
            <person name="Haridas S."/>
            <person name="Albert R."/>
            <person name="Binder M."/>
            <person name="Bloem J."/>
            <person name="Labutti K."/>
            <person name="Salamov A."/>
            <person name="Andreopoulos B."/>
            <person name="Baker S."/>
            <person name="Barry K."/>
            <person name="Bills G."/>
            <person name="Bluhm B."/>
            <person name="Cannon C."/>
            <person name="Castanera R."/>
            <person name="Culley D."/>
            <person name="Daum C."/>
            <person name="Ezra D."/>
            <person name="Gonzalez J."/>
            <person name="Henrissat B."/>
            <person name="Kuo A."/>
            <person name="Liang C."/>
            <person name="Lipzen A."/>
            <person name="Lutzoni F."/>
            <person name="Magnuson J."/>
            <person name="Mondo S."/>
            <person name="Nolan M."/>
            <person name="Ohm R."/>
            <person name="Pangilinan J."/>
            <person name="Park H.-J."/>
            <person name="Ramirez L."/>
            <person name="Alfaro M."/>
            <person name="Sun H."/>
            <person name="Tritt A."/>
            <person name="Yoshinaga Y."/>
            <person name="Zwiers L.-H."/>
            <person name="Turgeon B."/>
            <person name="Goodwin S."/>
            <person name="Spatafora J."/>
            <person name="Crous P."/>
            <person name="Grigoriev I."/>
        </authorList>
    </citation>
    <scope>NUCLEOTIDE SEQUENCE</scope>
    <source>
        <strain evidence="1">HMLAC05119</strain>
    </source>
</reference>
<keyword evidence="2" id="KW-1185">Reference proteome</keyword>
<evidence type="ECO:0000313" key="1">
    <source>
        <dbReference type="EMBL" id="KAF1911015.1"/>
    </source>
</evidence>
<dbReference type="AlphaFoldDB" id="A0A6A5Q5R1"/>
<proteinExistence type="predicted"/>
<protein>
    <submittedName>
        <fullName evidence="1">Uncharacterized protein</fullName>
    </submittedName>
</protein>
<organism evidence="1 2">
    <name type="scientific">Ampelomyces quisqualis</name>
    <name type="common">Powdery mildew agent</name>
    <dbReference type="NCBI Taxonomy" id="50730"/>
    <lineage>
        <taxon>Eukaryota</taxon>
        <taxon>Fungi</taxon>
        <taxon>Dikarya</taxon>
        <taxon>Ascomycota</taxon>
        <taxon>Pezizomycotina</taxon>
        <taxon>Dothideomycetes</taxon>
        <taxon>Pleosporomycetidae</taxon>
        <taxon>Pleosporales</taxon>
        <taxon>Pleosporineae</taxon>
        <taxon>Phaeosphaeriaceae</taxon>
        <taxon>Ampelomyces</taxon>
    </lineage>
</organism>
<accession>A0A6A5Q5R1</accession>
<gene>
    <name evidence="1" type="ORF">BDU57DRAFT_543633</name>
</gene>
<dbReference type="Proteomes" id="UP000800096">
    <property type="component" value="Unassembled WGS sequence"/>
</dbReference>
<name>A0A6A5Q5R1_AMPQU</name>
<sequence length="237" mass="25802">MSPCSLPKTPNALVVSTLQHPAVNSSPSFLYCFLMEMSAFKIPLRSVGPSFISALHHAQVLGRAPHHHHALPLEQVVDPGLIHTDRHDHVRLLEQTDEPVSSPLKPIVTRAVAGDPNQSPDGTVTATSAAMLPNLPIHEFMLAIGAAKPDAKLKPAMYSDVIIIGRNKDWTLSQWVVREVIMEPVPAETRKRVMSVTTGFYWHNASWGVDSNVTTFAHKSDNGSIAQTTSSTIDGLL</sequence>
<dbReference type="EMBL" id="ML979147">
    <property type="protein sequence ID" value="KAF1911015.1"/>
    <property type="molecule type" value="Genomic_DNA"/>
</dbReference>
<evidence type="ECO:0000313" key="2">
    <source>
        <dbReference type="Proteomes" id="UP000800096"/>
    </source>
</evidence>